<sequence length="91" mass="10038">MVVIVIMYRPVLETTQIYNHAAPLKTVASTKSQQKRYAEAIAFEGSSGDMTVTNTGDVIVTNTGDVAVTNTVDVVVAKSMMWQCQTQHMWQ</sequence>
<protein>
    <submittedName>
        <fullName evidence="1">Uncharacterized protein</fullName>
    </submittedName>
</protein>
<dbReference type="Proteomes" id="UP000735302">
    <property type="component" value="Unassembled WGS sequence"/>
</dbReference>
<proteinExistence type="predicted"/>
<accession>A0AAV4C9K5</accession>
<reference evidence="1 2" key="1">
    <citation type="journal article" date="2021" name="Elife">
        <title>Chloroplast acquisition without the gene transfer in kleptoplastic sea slugs, Plakobranchus ocellatus.</title>
        <authorList>
            <person name="Maeda T."/>
            <person name="Takahashi S."/>
            <person name="Yoshida T."/>
            <person name="Shimamura S."/>
            <person name="Takaki Y."/>
            <person name="Nagai Y."/>
            <person name="Toyoda A."/>
            <person name="Suzuki Y."/>
            <person name="Arimoto A."/>
            <person name="Ishii H."/>
            <person name="Satoh N."/>
            <person name="Nishiyama T."/>
            <person name="Hasebe M."/>
            <person name="Maruyama T."/>
            <person name="Minagawa J."/>
            <person name="Obokata J."/>
            <person name="Shigenobu S."/>
        </authorList>
    </citation>
    <scope>NUCLEOTIDE SEQUENCE [LARGE SCALE GENOMIC DNA]</scope>
</reference>
<comment type="caution">
    <text evidence="1">The sequence shown here is derived from an EMBL/GenBank/DDBJ whole genome shotgun (WGS) entry which is preliminary data.</text>
</comment>
<dbReference type="EMBL" id="BLXT01006003">
    <property type="protein sequence ID" value="GFO28080.1"/>
    <property type="molecule type" value="Genomic_DNA"/>
</dbReference>
<name>A0AAV4C9K5_9GAST</name>
<keyword evidence="2" id="KW-1185">Reference proteome</keyword>
<evidence type="ECO:0000313" key="2">
    <source>
        <dbReference type="Proteomes" id="UP000735302"/>
    </source>
</evidence>
<gene>
    <name evidence="1" type="ORF">PoB_005458500</name>
</gene>
<dbReference type="AlphaFoldDB" id="A0AAV4C9K5"/>
<evidence type="ECO:0000313" key="1">
    <source>
        <dbReference type="EMBL" id="GFO28080.1"/>
    </source>
</evidence>
<organism evidence="1 2">
    <name type="scientific">Plakobranchus ocellatus</name>
    <dbReference type="NCBI Taxonomy" id="259542"/>
    <lineage>
        <taxon>Eukaryota</taxon>
        <taxon>Metazoa</taxon>
        <taxon>Spiralia</taxon>
        <taxon>Lophotrochozoa</taxon>
        <taxon>Mollusca</taxon>
        <taxon>Gastropoda</taxon>
        <taxon>Heterobranchia</taxon>
        <taxon>Euthyneura</taxon>
        <taxon>Panpulmonata</taxon>
        <taxon>Sacoglossa</taxon>
        <taxon>Placobranchoidea</taxon>
        <taxon>Plakobranchidae</taxon>
        <taxon>Plakobranchus</taxon>
    </lineage>
</organism>